<reference evidence="15 16" key="1">
    <citation type="submission" date="2021-03" db="EMBL/GenBank/DDBJ databases">
        <title>Actinoplanes flavus sp. nov., a novel actinomycete isolated from Coconut Palm rhizosphere soil.</title>
        <authorList>
            <person name="Luo X."/>
        </authorList>
    </citation>
    <scope>NUCLEOTIDE SEQUENCE [LARGE SCALE GENOMIC DNA]</scope>
    <source>
        <strain evidence="15 16">NEAU-H7</strain>
    </source>
</reference>
<evidence type="ECO:0000256" key="10">
    <source>
        <dbReference type="HAMAP-Rule" id="MF_02019"/>
    </source>
</evidence>
<dbReference type="InterPro" id="IPR013221">
    <property type="entry name" value="Mur_ligase_cen"/>
</dbReference>
<gene>
    <name evidence="10" type="primary">murF</name>
    <name evidence="15" type="ORF">J5X75_37825</name>
</gene>
<proteinExistence type="inferred from homology"/>
<keyword evidence="2 10" id="KW-0436">Ligase</keyword>
<accession>A0ABS3UXF5</accession>
<dbReference type="Gene3D" id="3.40.1190.10">
    <property type="entry name" value="Mur-like, catalytic domain"/>
    <property type="match status" value="1"/>
</dbReference>
<keyword evidence="16" id="KW-1185">Reference proteome</keyword>
<dbReference type="GO" id="GO:0016874">
    <property type="term" value="F:ligase activity"/>
    <property type="evidence" value="ECO:0007669"/>
    <property type="project" value="UniProtKB-KW"/>
</dbReference>
<dbReference type="Pfam" id="PF02875">
    <property type="entry name" value="Mur_ligase_C"/>
    <property type="match status" value="1"/>
</dbReference>
<evidence type="ECO:0000256" key="5">
    <source>
        <dbReference type="ARBA" id="ARBA00022840"/>
    </source>
</evidence>
<keyword evidence="9 10" id="KW-0961">Cell wall biogenesis/degradation</keyword>
<feature type="binding site" evidence="10">
    <location>
        <begin position="106"/>
        <end position="112"/>
    </location>
    <ligand>
        <name>ATP</name>
        <dbReference type="ChEBI" id="CHEBI:30616"/>
    </ligand>
</feature>
<evidence type="ECO:0000256" key="1">
    <source>
        <dbReference type="ARBA" id="ARBA00022490"/>
    </source>
</evidence>
<dbReference type="SUPFAM" id="SSF53244">
    <property type="entry name" value="MurD-like peptide ligases, peptide-binding domain"/>
    <property type="match status" value="1"/>
</dbReference>
<evidence type="ECO:0000256" key="3">
    <source>
        <dbReference type="ARBA" id="ARBA00022618"/>
    </source>
</evidence>
<dbReference type="SUPFAM" id="SSF53623">
    <property type="entry name" value="MurD-like peptide ligases, catalytic domain"/>
    <property type="match status" value="1"/>
</dbReference>
<feature type="domain" description="Mur ligase central" evidence="14">
    <location>
        <begin position="104"/>
        <end position="291"/>
    </location>
</feature>
<evidence type="ECO:0000259" key="12">
    <source>
        <dbReference type="Pfam" id="PF01225"/>
    </source>
</evidence>
<comment type="pathway">
    <text evidence="10 11">Cell wall biogenesis; peptidoglycan biosynthesis.</text>
</comment>
<comment type="catalytic activity">
    <reaction evidence="10 11">
        <text>D-alanyl-D-alanine + UDP-N-acetyl-alpha-D-muramoyl-L-alanyl-gamma-D-glutamyl-meso-2,6-diaminopimelate + ATP = UDP-N-acetyl-alpha-D-muramoyl-L-alanyl-gamma-D-glutamyl-meso-2,6-diaminopimeloyl-D-alanyl-D-alanine + ADP + phosphate + H(+)</text>
        <dbReference type="Rhea" id="RHEA:28374"/>
        <dbReference type="ChEBI" id="CHEBI:15378"/>
        <dbReference type="ChEBI" id="CHEBI:30616"/>
        <dbReference type="ChEBI" id="CHEBI:43474"/>
        <dbReference type="ChEBI" id="CHEBI:57822"/>
        <dbReference type="ChEBI" id="CHEBI:61386"/>
        <dbReference type="ChEBI" id="CHEBI:83905"/>
        <dbReference type="ChEBI" id="CHEBI:456216"/>
        <dbReference type="EC" id="6.3.2.10"/>
    </reaction>
</comment>
<evidence type="ECO:0000256" key="6">
    <source>
        <dbReference type="ARBA" id="ARBA00022960"/>
    </source>
</evidence>
<dbReference type="NCBIfam" id="TIGR01143">
    <property type="entry name" value="murF"/>
    <property type="match status" value="1"/>
</dbReference>
<dbReference type="SUPFAM" id="SSF63418">
    <property type="entry name" value="MurE/MurF N-terminal domain"/>
    <property type="match status" value="1"/>
</dbReference>
<keyword evidence="3 10" id="KW-0132">Cell division</keyword>
<dbReference type="EMBL" id="JAGFNS010000036">
    <property type="protein sequence ID" value="MBO3743273.1"/>
    <property type="molecule type" value="Genomic_DNA"/>
</dbReference>
<dbReference type="InterPro" id="IPR036565">
    <property type="entry name" value="Mur-like_cat_sf"/>
</dbReference>
<name>A0ABS3UXF5_9ACTN</name>
<dbReference type="Gene3D" id="3.90.190.20">
    <property type="entry name" value="Mur ligase, C-terminal domain"/>
    <property type="match status" value="1"/>
</dbReference>
<dbReference type="InterPro" id="IPR005863">
    <property type="entry name" value="UDP-N-AcMur_synth"/>
</dbReference>
<dbReference type="InterPro" id="IPR036615">
    <property type="entry name" value="Mur_ligase_C_dom_sf"/>
</dbReference>
<evidence type="ECO:0000259" key="14">
    <source>
        <dbReference type="Pfam" id="PF08245"/>
    </source>
</evidence>
<evidence type="ECO:0000259" key="13">
    <source>
        <dbReference type="Pfam" id="PF02875"/>
    </source>
</evidence>
<evidence type="ECO:0000256" key="11">
    <source>
        <dbReference type="RuleBase" id="RU004136"/>
    </source>
</evidence>
<dbReference type="InterPro" id="IPR051046">
    <property type="entry name" value="MurCDEF_CellWall_CoF430Synth"/>
</dbReference>
<dbReference type="Pfam" id="PF08245">
    <property type="entry name" value="Mur_ligase_M"/>
    <property type="match status" value="1"/>
</dbReference>
<feature type="domain" description="Mur ligase C-terminal" evidence="13">
    <location>
        <begin position="314"/>
        <end position="438"/>
    </location>
</feature>
<sequence>MTLAEIAAAVGGTLHDADSSGRVTGLVTFDSRHVEPGSLYVALVGARVDGHTFAAQAMESGAVGVLAARPVGVPAIVVPDVSAAYGRLATFLVQRLPDLAVVGVTGSVGKTTTKDLIGQVLSKLGPTTAPPGNRNSEVGMPENVSRLTPDARFLVLEMGARHVGDIAYLTSVVRPQVGVVLNVGTAHLGEFGSREAIAVAKGELVEALAADGAAVLNSDDPLVAAMASRTAAKVVTFGRGPQAVVRAERITLDVVGRASFTLRTPQGKSAVTLRLHGEHLVPNALAAAAVALHFTDDVALVADALSGAEPVSDGRMQVAEAADGTTVINDAYNASPVSMIAALKALKTIAQDRRTVAVLGQMNELGETSAADHIEVGQAVAELGVDLLVSVGNDDAAQLGEIAAKAGITTVHAVDRDAAGSVLAERVRPGDVVLLKGSNGVGLMSLAPILLARG</sequence>
<keyword evidence="1 10" id="KW-0963">Cytoplasm</keyword>
<dbReference type="PANTHER" id="PTHR43024">
    <property type="entry name" value="UDP-N-ACETYLMURAMOYL-TRIPEPTIDE--D-ALANYL-D-ALANINE LIGASE"/>
    <property type="match status" value="1"/>
</dbReference>
<keyword evidence="7 10" id="KW-0573">Peptidoglycan synthesis</keyword>
<dbReference type="Pfam" id="PF01225">
    <property type="entry name" value="Mur_ligase"/>
    <property type="match status" value="1"/>
</dbReference>
<dbReference type="InterPro" id="IPR004101">
    <property type="entry name" value="Mur_ligase_C"/>
</dbReference>
<keyword evidence="8 10" id="KW-0131">Cell cycle</keyword>
<comment type="caution">
    <text evidence="15">The sequence shown here is derived from an EMBL/GenBank/DDBJ whole genome shotgun (WGS) entry which is preliminary data.</text>
</comment>
<dbReference type="EC" id="6.3.2.10" evidence="10 11"/>
<evidence type="ECO:0000256" key="2">
    <source>
        <dbReference type="ARBA" id="ARBA00022598"/>
    </source>
</evidence>
<dbReference type="Proteomes" id="UP000679690">
    <property type="component" value="Unassembled WGS sequence"/>
</dbReference>
<comment type="function">
    <text evidence="10 11">Involved in cell wall formation. Catalyzes the final step in the synthesis of UDP-N-acetylmuramoyl-pentapeptide, the precursor of murein.</text>
</comment>
<comment type="similarity">
    <text evidence="10">Belongs to the MurCDEF family. MurF subfamily.</text>
</comment>
<comment type="subcellular location">
    <subcellularLocation>
        <location evidence="10 11">Cytoplasm</location>
    </subcellularLocation>
</comment>
<dbReference type="InterPro" id="IPR035911">
    <property type="entry name" value="MurE/MurF_N"/>
</dbReference>
<dbReference type="HAMAP" id="MF_02019">
    <property type="entry name" value="MurF"/>
    <property type="match status" value="1"/>
</dbReference>
<evidence type="ECO:0000256" key="9">
    <source>
        <dbReference type="ARBA" id="ARBA00023316"/>
    </source>
</evidence>
<evidence type="ECO:0000256" key="4">
    <source>
        <dbReference type="ARBA" id="ARBA00022741"/>
    </source>
</evidence>
<evidence type="ECO:0000313" key="15">
    <source>
        <dbReference type="EMBL" id="MBO3743273.1"/>
    </source>
</evidence>
<keyword evidence="6 10" id="KW-0133">Cell shape</keyword>
<evidence type="ECO:0000256" key="7">
    <source>
        <dbReference type="ARBA" id="ARBA00022984"/>
    </source>
</evidence>
<organism evidence="15 16">
    <name type="scientific">Actinoplanes flavus</name>
    <dbReference type="NCBI Taxonomy" id="2820290"/>
    <lineage>
        <taxon>Bacteria</taxon>
        <taxon>Bacillati</taxon>
        <taxon>Actinomycetota</taxon>
        <taxon>Actinomycetes</taxon>
        <taxon>Micromonosporales</taxon>
        <taxon>Micromonosporaceae</taxon>
        <taxon>Actinoplanes</taxon>
    </lineage>
</organism>
<protein>
    <recommendedName>
        <fullName evidence="10 11">UDP-N-acetylmuramoyl-tripeptide--D-alanyl-D-alanine ligase</fullName>
        <ecNumber evidence="10 11">6.3.2.10</ecNumber>
    </recommendedName>
    <alternativeName>
        <fullName evidence="10">D-alanyl-D-alanine-adding enzyme</fullName>
    </alternativeName>
</protein>
<dbReference type="InterPro" id="IPR000713">
    <property type="entry name" value="Mur_ligase_N"/>
</dbReference>
<feature type="domain" description="Mur ligase N-terminal catalytic" evidence="12">
    <location>
        <begin position="27"/>
        <end position="97"/>
    </location>
</feature>
<dbReference type="Gene3D" id="3.40.1390.10">
    <property type="entry name" value="MurE/MurF, N-terminal domain"/>
    <property type="match status" value="1"/>
</dbReference>
<evidence type="ECO:0000313" key="16">
    <source>
        <dbReference type="Proteomes" id="UP000679690"/>
    </source>
</evidence>
<keyword evidence="4 10" id="KW-0547">Nucleotide-binding</keyword>
<keyword evidence="5 10" id="KW-0067">ATP-binding</keyword>
<dbReference type="PANTHER" id="PTHR43024:SF1">
    <property type="entry name" value="UDP-N-ACETYLMURAMOYL-TRIPEPTIDE--D-ALANYL-D-ALANINE LIGASE"/>
    <property type="match status" value="1"/>
</dbReference>
<evidence type="ECO:0000256" key="8">
    <source>
        <dbReference type="ARBA" id="ARBA00023306"/>
    </source>
</evidence>